<proteinExistence type="predicted"/>
<dbReference type="EMBL" id="MU069565">
    <property type="protein sequence ID" value="KAF5838799.1"/>
    <property type="molecule type" value="Genomic_DNA"/>
</dbReference>
<protein>
    <recommendedName>
        <fullName evidence="3">Encoded protein</fullName>
    </recommendedName>
</protein>
<evidence type="ECO:0000313" key="1">
    <source>
        <dbReference type="EMBL" id="KAF5838799.1"/>
    </source>
</evidence>
<sequence length="181" mass="19475">MSTPTSPCPGSWSYSDIHFPTVLSPFRTSSSMSTPTPPCLKSWMSCSRLRTWRRPLPRHPSLRELCARVSCARVSCGASDACKSVGSLLSRARSALKPGCRSSSCSQTGGASLVENPLRVGAGLLRNPLVSRARGNAAHDFLFGDDSHACRLTSFGQVSCCFGRVRGQHAQRKVGTQQVFS</sequence>
<dbReference type="Proteomes" id="UP000815325">
    <property type="component" value="Unassembled WGS sequence"/>
</dbReference>
<evidence type="ECO:0008006" key="3">
    <source>
        <dbReference type="Google" id="ProtNLM"/>
    </source>
</evidence>
<organism evidence="1 2">
    <name type="scientific">Dunaliella salina</name>
    <name type="common">Green alga</name>
    <name type="synonym">Protococcus salinus</name>
    <dbReference type="NCBI Taxonomy" id="3046"/>
    <lineage>
        <taxon>Eukaryota</taxon>
        <taxon>Viridiplantae</taxon>
        <taxon>Chlorophyta</taxon>
        <taxon>core chlorophytes</taxon>
        <taxon>Chlorophyceae</taxon>
        <taxon>CS clade</taxon>
        <taxon>Chlamydomonadales</taxon>
        <taxon>Dunaliellaceae</taxon>
        <taxon>Dunaliella</taxon>
    </lineage>
</organism>
<name>A0ABQ7GW02_DUNSA</name>
<keyword evidence="2" id="KW-1185">Reference proteome</keyword>
<reference evidence="1" key="1">
    <citation type="submission" date="2017-08" db="EMBL/GenBank/DDBJ databases">
        <authorList>
            <person name="Polle J.E."/>
            <person name="Barry K."/>
            <person name="Cushman J."/>
            <person name="Schmutz J."/>
            <person name="Tran D."/>
            <person name="Hathwaick L.T."/>
            <person name="Yim W.C."/>
            <person name="Jenkins J."/>
            <person name="Mckie-Krisberg Z.M."/>
            <person name="Prochnik S."/>
            <person name="Lindquist E."/>
            <person name="Dockter R.B."/>
            <person name="Adam C."/>
            <person name="Molina H."/>
            <person name="Bunkerborg J."/>
            <person name="Jin E."/>
            <person name="Buchheim M."/>
            <person name="Magnuson J."/>
        </authorList>
    </citation>
    <scope>NUCLEOTIDE SEQUENCE</scope>
    <source>
        <strain evidence="1">CCAP 19/18</strain>
    </source>
</reference>
<accession>A0ABQ7GW02</accession>
<comment type="caution">
    <text evidence="1">The sequence shown here is derived from an EMBL/GenBank/DDBJ whole genome shotgun (WGS) entry which is preliminary data.</text>
</comment>
<evidence type="ECO:0000313" key="2">
    <source>
        <dbReference type="Proteomes" id="UP000815325"/>
    </source>
</evidence>
<gene>
    <name evidence="1" type="ORF">DUNSADRAFT_2184</name>
</gene>